<accession>A0ABX1S8Y3</accession>
<dbReference type="EMBL" id="JAAXLA010000005">
    <property type="protein sequence ID" value="NMH96613.1"/>
    <property type="molecule type" value="Genomic_DNA"/>
</dbReference>
<name>A0ABX1S8Y3_9PSEU</name>
<reference evidence="2 3" key="1">
    <citation type="submission" date="2020-04" db="EMBL/GenBank/DDBJ databases">
        <authorList>
            <person name="Klaysubun C."/>
            <person name="Duangmal K."/>
            <person name="Lipun K."/>
        </authorList>
    </citation>
    <scope>NUCLEOTIDE SEQUENCE [LARGE SCALE GENOMIC DNA]</scope>
    <source>
        <strain evidence="2 3">K10HN5</strain>
    </source>
</reference>
<dbReference type="Pfam" id="PF20329">
    <property type="entry name" value="DUF6624"/>
    <property type="match status" value="1"/>
</dbReference>
<sequence length="191" mass="21260">MVGRPVGDAALREELLRRLDLDRQAGRAGKALFDKAAGGILRPADLLPEEQEILARLEDVDRDNTRWLGELVNRRGWPGRSLVGEDGALAAWLLAQHADQDPTLQRRCLDLMRAAPETEVSPSHIAYLTDRVLLAEGESQVYGSQMTMVGGEYRPEHLRDPDSVDQRRAAVGLDPMSKHLELMRQPPPEDA</sequence>
<evidence type="ECO:0000256" key="1">
    <source>
        <dbReference type="SAM" id="MobiDB-lite"/>
    </source>
</evidence>
<proteinExistence type="predicted"/>
<organism evidence="2 3">
    <name type="scientific">Pseudonocardia acidicola</name>
    <dbReference type="NCBI Taxonomy" id="2724939"/>
    <lineage>
        <taxon>Bacteria</taxon>
        <taxon>Bacillati</taxon>
        <taxon>Actinomycetota</taxon>
        <taxon>Actinomycetes</taxon>
        <taxon>Pseudonocardiales</taxon>
        <taxon>Pseudonocardiaceae</taxon>
        <taxon>Pseudonocardia</taxon>
    </lineage>
</organism>
<dbReference type="InterPro" id="IPR046732">
    <property type="entry name" value="DUF6624"/>
</dbReference>
<gene>
    <name evidence="2" type="ORF">HF526_04685</name>
</gene>
<evidence type="ECO:0000313" key="3">
    <source>
        <dbReference type="Proteomes" id="UP000820669"/>
    </source>
</evidence>
<protein>
    <submittedName>
        <fullName evidence="2">Terminase small subunit</fullName>
    </submittedName>
</protein>
<feature type="region of interest" description="Disordered" evidence="1">
    <location>
        <begin position="172"/>
        <end position="191"/>
    </location>
</feature>
<keyword evidence="3" id="KW-1185">Reference proteome</keyword>
<comment type="caution">
    <text evidence="2">The sequence shown here is derived from an EMBL/GenBank/DDBJ whole genome shotgun (WGS) entry which is preliminary data.</text>
</comment>
<dbReference type="Proteomes" id="UP000820669">
    <property type="component" value="Unassembled WGS sequence"/>
</dbReference>
<dbReference type="RefSeq" id="WP_169379992.1">
    <property type="nucleotide sequence ID" value="NZ_JAAXLA010000005.1"/>
</dbReference>
<evidence type="ECO:0000313" key="2">
    <source>
        <dbReference type="EMBL" id="NMH96613.1"/>
    </source>
</evidence>